<feature type="domain" description="2EXR" evidence="2">
    <location>
        <begin position="4"/>
        <end position="72"/>
    </location>
</feature>
<dbReference type="Pfam" id="PF20150">
    <property type="entry name" value="2EXR"/>
    <property type="match status" value="1"/>
</dbReference>
<evidence type="ECO:0000256" key="1">
    <source>
        <dbReference type="SAM" id="MobiDB-lite"/>
    </source>
</evidence>
<evidence type="ECO:0000259" key="2">
    <source>
        <dbReference type="Pfam" id="PF20150"/>
    </source>
</evidence>
<name>A0A1W2TI88_ROSNE</name>
<reference evidence="3" key="1">
    <citation type="submission" date="2016-03" db="EMBL/GenBank/DDBJ databases">
        <title>Draft genome sequence of Rosellinia necatrix.</title>
        <authorList>
            <person name="Kanematsu S."/>
        </authorList>
    </citation>
    <scope>NUCLEOTIDE SEQUENCE [LARGE SCALE GENOMIC DNA]</scope>
    <source>
        <strain evidence="3">W97</strain>
    </source>
</reference>
<dbReference type="AlphaFoldDB" id="A0A1W2TI88"/>
<feature type="compositionally biased region" description="Acidic residues" evidence="1">
    <location>
        <begin position="83"/>
        <end position="94"/>
    </location>
</feature>
<keyword evidence="4" id="KW-1185">Reference proteome</keyword>
<accession>A0A1W2TI88</accession>
<gene>
    <name evidence="3" type="ORF">SAMD00023353_1601350</name>
</gene>
<feature type="region of interest" description="Disordered" evidence="1">
    <location>
        <begin position="76"/>
        <end position="105"/>
    </location>
</feature>
<evidence type="ECO:0000313" key="3">
    <source>
        <dbReference type="EMBL" id="GAP87873.1"/>
    </source>
</evidence>
<dbReference type="OrthoDB" id="4707605at2759"/>
<dbReference type="Proteomes" id="UP000054516">
    <property type="component" value="Unassembled WGS sequence"/>
</dbReference>
<dbReference type="InterPro" id="IPR045518">
    <property type="entry name" value="2EXR"/>
</dbReference>
<protein>
    <recommendedName>
        <fullName evidence="2">2EXR domain-containing protein</fullName>
    </recommendedName>
</protein>
<dbReference type="EMBL" id="DF977461">
    <property type="protein sequence ID" value="GAP87873.1"/>
    <property type="molecule type" value="Genomic_DNA"/>
</dbReference>
<proteinExistence type="predicted"/>
<evidence type="ECO:0000313" key="4">
    <source>
        <dbReference type="Proteomes" id="UP000054516"/>
    </source>
</evidence>
<organism evidence="3">
    <name type="scientific">Rosellinia necatrix</name>
    <name type="common">White root-rot fungus</name>
    <dbReference type="NCBI Taxonomy" id="77044"/>
    <lineage>
        <taxon>Eukaryota</taxon>
        <taxon>Fungi</taxon>
        <taxon>Dikarya</taxon>
        <taxon>Ascomycota</taxon>
        <taxon>Pezizomycotina</taxon>
        <taxon>Sordariomycetes</taxon>
        <taxon>Xylariomycetidae</taxon>
        <taxon>Xylariales</taxon>
        <taxon>Xylariaceae</taxon>
        <taxon>Rosellinia</taxon>
    </lineage>
</organism>
<sequence>MSFPFNQLPAELRLEIWIFAVRAGGKRQRRVIEQNLQVFPTLSLAASPLFSVNSESREVARSFYTVRLEVYRRDPRNELTSSSEEEEEAEEEAAELSPPPPPDSQDCRGLVYLSPVWDVMVSVYRRAAFHESELSLEHSERSKMTAWFHRAGPMSKETLRLFHRQPDRWCLTRYASAHLSVQDWIEVREWILAFEHEQYRGARRLLQSMHINTAAFGQVFGYD</sequence>